<dbReference type="Gene3D" id="3.40.50.1820">
    <property type="entry name" value="alpha/beta hydrolase"/>
    <property type="match status" value="1"/>
</dbReference>
<dbReference type="SUPFAM" id="SSF53474">
    <property type="entry name" value="alpha/beta-Hydrolases"/>
    <property type="match status" value="1"/>
</dbReference>
<dbReference type="InterPro" id="IPR029058">
    <property type="entry name" value="AB_hydrolase_fold"/>
</dbReference>
<accession>A0AAV6W4T6</accession>
<protein>
    <recommendedName>
        <fullName evidence="3">Alpha/beta hydrolase fold-3 domain-containing protein</fullName>
    </recommendedName>
</protein>
<dbReference type="EMBL" id="WHWC01000019">
    <property type="protein sequence ID" value="KAG8363352.1"/>
    <property type="molecule type" value="Genomic_DNA"/>
</dbReference>
<dbReference type="Proteomes" id="UP000826271">
    <property type="component" value="Unassembled WGS sequence"/>
</dbReference>
<sequence>MVEPTLDTDIKPAPTACSQDIQLSYKSKAYIRLYIPINPPKNKKLPLIIYFHGGDFVLYSTSTVIFHNFCNDIASEFQLLSPPLSIVSPQRIVSRLCMKML</sequence>
<comment type="caution">
    <text evidence="1">The sequence shown here is derived from an EMBL/GenBank/DDBJ whole genome shotgun (WGS) entry which is preliminary data.</text>
</comment>
<name>A0AAV6W4T6_9LAMI</name>
<evidence type="ECO:0008006" key="3">
    <source>
        <dbReference type="Google" id="ProtNLM"/>
    </source>
</evidence>
<gene>
    <name evidence="1" type="ORF">BUALT_Bualt19G0013500</name>
</gene>
<organism evidence="1 2">
    <name type="scientific">Buddleja alternifolia</name>
    <dbReference type="NCBI Taxonomy" id="168488"/>
    <lineage>
        <taxon>Eukaryota</taxon>
        <taxon>Viridiplantae</taxon>
        <taxon>Streptophyta</taxon>
        <taxon>Embryophyta</taxon>
        <taxon>Tracheophyta</taxon>
        <taxon>Spermatophyta</taxon>
        <taxon>Magnoliopsida</taxon>
        <taxon>eudicotyledons</taxon>
        <taxon>Gunneridae</taxon>
        <taxon>Pentapetalae</taxon>
        <taxon>asterids</taxon>
        <taxon>lamiids</taxon>
        <taxon>Lamiales</taxon>
        <taxon>Scrophulariaceae</taxon>
        <taxon>Buddlejeae</taxon>
        <taxon>Buddleja</taxon>
    </lineage>
</organism>
<keyword evidence="2" id="KW-1185">Reference proteome</keyword>
<evidence type="ECO:0000313" key="2">
    <source>
        <dbReference type="Proteomes" id="UP000826271"/>
    </source>
</evidence>
<proteinExistence type="predicted"/>
<reference evidence="1" key="1">
    <citation type="submission" date="2019-10" db="EMBL/GenBank/DDBJ databases">
        <authorList>
            <person name="Zhang R."/>
            <person name="Pan Y."/>
            <person name="Wang J."/>
            <person name="Ma R."/>
            <person name="Yu S."/>
        </authorList>
    </citation>
    <scope>NUCLEOTIDE SEQUENCE</scope>
    <source>
        <strain evidence="1">LA-IB0</strain>
        <tissue evidence="1">Leaf</tissue>
    </source>
</reference>
<dbReference type="AlphaFoldDB" id="A0AAV6W4T6"/>
<evidence type="ECO:0000313" key="1">
    <source>
        <dbReference type="EMBL" id="KAG8363352.1"/>
    </source>
</evidence>